<dbReference type="Pfam" id="PF13304">
    <property type="entry name" value="AAA_21"/>
    <property type="match status" value="1"/>
</dbReference>
<dbReference type="PANTHER" id="PTHR40396">
    <property type="entry name" value="ATPASE-LIKE PROTEIN"/>
    <property type="match status" value="1"/>
</dbReference>
<proteinExistence type="predicted"/>
<feature type="domain" description="ATPase AAA-type core" evidence="1">
    <location>
        <begin position="216"/>
        <end position="374"/>
    </location>
</feature>
<dbReference type="Gene3D" id="3.40.50.300">
    <property type="entry name" value="P-loop containing nucleotide triphosphate hydrolases"/>
    <property type="match status" value="1"/>
</dbReference>
<dbReference type="GO" id="GO:0005524">
    <property type="term" value="F:ATP binding"/>
    <property type="evidence" value="ECO:0007669"/>
    <property type="project" value="InterPro"/>
</dbReference>
<name>A0A2I2ADP3_9LACO</name>
<dbReference type="PANTHER" id="PTHR40396:SF1">
    <property type="entry name" value="ATPASE AAA-TYPE CORE DOMAIN-CONTAINING PROTEIN"/>
    <property type="match status" value="1"/>
</dbReference>
<dbReference type="Proteomes" id="UP000234579">
    <property type="component" value="Unassembled WGS sequence"/>
</dbReference>
<dbReference type="EMBL" id="PKGI01000003">
    <property type="protein sequence ID" value="PLA77504.1"/>
    <property type="molecule type" value="Genomic_DNA"/>
</dbReference>
<dbReference type="GO" id="GO:0016887">
    <property type="term" value="F:ATP hydrolysis activity"/>
    <property type="evidence" value="ECO:0007669"/>
    <property type="project" value="InterPro"/>
</dbReference>
<comment type="caution">
    <text evidence="2">The sequence shown here is derived from an EMBL/GenBank/DDBJ whole genome shotgun (WGS) entry which is preliminary data.</text>
</comment>
<protein>
    <recommendedName>
        <fullName evidence="1">ATPase AAA-type core domain-containing protein</fullName>
    </recommendedName>
</protein>
<accession>A0A2I2ADP3</accession>
<dbReference type="RefSeq" id="WP_101811155.1">
    <property type="nucleotide sequence ID" value="NZ_BLAQ01000031.1"/>
</dbReference>
<gene>
    <name evidence="2" type="ORF">CYR79_00500</name>
</gene>
<organism evidence="2 3">
    <name type="scientific">Ligilactobacillus agilis</name>
    <dbReference type="NCBI Taxonomy" id="1601"/>
    <lineage>
        <taxon>Bacteria</taxon>
        <taxon>Bacillati</taxon>
        <taxon>Bacillota</taxon>
        <taxon>Bacilli</taxon>
        <taxon>Lactobacillales</taxon>
        <taxon>Lactobacillaceae</taxon>
        <taxon>Ligilactobacillus</taxon>
    </lineage>
</organism>
<evidence type="ECO:0000313" key="2">
    <source>
        <dbReference type="EMBL" id="PLA77504.1"/>
    </source>
</evidence>
<dbReference type="AlphaFoldDB" id="A0A2I2ADP3"/>
<dbReference type="InterPro" id="IPR027417">
    <property type="entry name" value="P-loop_NTPase"/>
</dbReference>
<evidence type="ECO:0000313" key="3">
    <source>
        <dbReference type="Proteomes" id="UP000234579"/>
    </source>
</evidence>
<evidence type="ECO:0000259" key="1">
    <source>
        <dbReference type="Pfam" id="PF13304"/>
    </source>
</evidence>
<dbReference type="SUPFAM" id="SSF52540">
    <property type="entry name" value="P-loop containing nucleoside triphosphate hydrolases"/>
    <property type="match status" value="1"/>
</dbReference>
<sequence length="445" mass="50641">MARINFIKIQRIKNVANGEISFNNQDEVLNTVGIYGANGTGKSALVEAFSFIQHTMLGKKVATNYLENMVEIIPDSLVEPASILVEIKGDTHLYRYEVFIERDEKQLKIVKEHLLSKELKKRARWKNLIAYVARNVEDGFPLEGLRKSEEQLLKKEQVKLDVLVKAALVGQTGRSLIFSQELTNLQAEYGIFRAELPTVIEQFTDWSENMLVFSSKISGSIYANLRLPLGFSLQEARGFISFSLDRSNQIRERELQVINHIFRQINQVLPKIIPDLKVTTSEVADHLDKNGVQVYKVDFMATRLGDVYPLRVESDGIKKIISILSALINAYNNEDALLVIDELDAGIYEFLLGEIVKAFANGGKGLLIFTSHNLRPLEVLSYKNIIFTTLNEKRRYIVPKSIKETNNLRDVYIRKMQLGGESEALFEPMTSGEIRRAFRRANRQG</sequence>
<reference evidence="3" key="1">
    <citation type="submission" date="2017-12" db="EMBL/GenBank/DDBJ databases">
        <authorList>
            <person name="Christensen H."/>
        </authorList>
    </citation>
    <scope>NUCLEOTIDE SEQUENCE [LARGE SCALE GENOMIC DNA]</scope>
    <source>
        <strain evidence="3">268A</strain>
    </source>
</reference>
<dbReference type="InterPro" id="IPR003959">
    <property type="entry name" value="ATPase_AAA_core"/>
</dbReference>